<comment type="caution">
    <text evidence="2">The sequence shown here is derived from an EMBL/GenBank/DDBJ whole genome shotgun (WGS) entry which is preliminary data.</text>
</comment>
<dbReference type="AlphaFoldDB" id="A0A8T0FXN2"/>
<feature type="signal peptide" evidence="1">
    <location>
        <begin position="1"/>
        <end position="22"/>
    </location>
</feature>
<evidence type="ECO:0000256" key="1">
    <source>
        <dbReference type="SAM" id="SignalP"/>
    </source>
</evidence>
<organism evidence="2 3">
    <name type="scientific">Argiope bruennichi</name>
    <name type="common">Wasp spider</name>
    <name type="synonym">Aranea bruennichi</name>
    <dbReference type="NCBI Taxonomy" id="94029"/>
    <lineage>
        <taxon>Eukaryota</taxon>
        <taxon>Metazoa</taxon>
        <taxon>Ecdysozoa</taxon>
        <taxon>Arthropoda</taxon>
        <taxon>Chelicerata</taxon>
        <taxon>Arachnida</taxon>
        <taxon>Araneae</taxon>
        <taxon>Araneomorphae</taxon>
        <taxon>Entelegynae</taxon>
        <taxon>Araneoidea</taxon>
        <taxon>Araneidae</taxon>
        <taxon>Argiope</taxon>
    </lineage>
</organism>
<proteinExistence type="predicted"/>
<protein>
    <submittedName>
        <fullName evidence="2">Uncharacterized protein</fullName>
    </submittedName>
</protein>
<keyword evidence="1" id="KW-0732">Signal</keyword>
<name>A0A8T0FXN2_ARGBR</name>
<evidence type="ECO:0000313" key="3">
    <source>
        <dbReference type="Proteomes" id="UP000807504"/>
    </source>
</evidence>
<evidence type="ECO:0000313" key="2">
    <source>
        <dbReference type="EMBL" id="KAF8795837.1"/>
    </source>
</evidence>
<keyword evidence="3" id="KW-1185">Reference proteome</keyword>
<reference evidence="2" key="1">
    <citation type="journal article" date="2020" name="bioRxiv">
        <title>Chromosome-level reference genome of the European wasp spider Argiope bruennichi: a resource for studies on range expansion and evolutionary adaptation.</title>
        <authorList>
            <person name="Sheffer M.M."/>
            <person name="Hoppe A."/>
            <person name="Krehenwinkel H."/>
            <person name="Uhl G."/>
            <person name="Kuss A.W."/>
            <person name="Jensen L."/>
            <person name="Jensen C."/>
            <person name="Gillespie R.G."/>
            <person name="Hoff K.J."/>
            <person name="Prost S."/>
        </authorList>
    </citation>
    <scope>NUCLEOTIDE SEQUENCE</scope>
</reference>
<accession>A0A8T0FXN2</accession>
<sequence length="159" mass="18362">MLAVFFRGLILTMVTFFFMVHCQPVSYADLDLGFRNSNMRQWKPFSSEPLFPKNWFEEFPSWGRSFNREKRIQKKWYEGENVCATETEKPVTVPSPLDRKNGFHWSESESCKGDMYKYVCVIKTNDGSKVKETVKTSQCCPGFVRTTDGSPGCIAEVKP</sequence>
<gene>
    <name evidence="2" type="ORF">HNY73_000290</name>
</gene>
<dbReference type="Proteomes" id="UP000807504">
    <property type="component" value="Unassembled WGS sequence"/>
</dbReference>
<feature type="chain" id="PRO_5035883651" evidence="1">
    <location>
        <begin position="23"/>
        <end position="159"/>
    </location>
</feature>
<dbReference type="EMBL" id="JABXBU010000001">
    <property type="protein sequence ID" value="KAF8795837.1"/>
    <property type="molecule type" value="Genomic_DNA"/>
</dbReference>
<reference evidence="2" key="2">
    <citation type="submission" date="2020-06" db="EMBL/GenBank/DDBJ databases">
        <authorList>
            <person name="Sheffer M."/>
        </authorList>
    </citation>
    <scope>NUCLEOTIDE SEQUENCE</scope>
</reference>